<proteinExistence type="predicted"/>
<protein>
    <submittedName>
        <fullName evidence="1">Uncharacterized protein</fullName>
    </submittedName>
</protein>
<dbReference type="AlphaFoldDB" id="A0A368R231"/>
<gene>
    <name evidence="1" type="ORF">SETIT_5G070000v2</name>
</gene>
<reference evidence="1" key="2">
    <citation type="submission" date="2015-07" db="EMBL/GenBank/DDBJ databases">
        <authorList>
            <person name="Noorani M."/>
        </authorList>
    </citation>
    <scope>NUCLEOTIDE SEQUENCE</scope>
    <source>
        <strain evidence="1">Yugu1</strain>
    </source>
</reference>
<name>A0A368R231_SETIT</name>
<accession>A0A368R231</accession>
<dbReference type="EMBL" id="CM003532">
    <property type="protein sequence ID" value="RCV24249.1"/>
    <property type="molecule type" value="Genomic_DNA"/>
</dbReference>
<evidence type="ECO:0000313" key="1">
    <source>
        <dbReference type="EMBL" id="RCV24249.1"/>
    </source>
</evidence>
<organism evidence="1">
    <name type="scientific">Setaria italica</name>
    <name type="common">Foxtail millet</name>
    <name type="synonym">Panicum italicum</name>
    <dbReference type="NCBI Taxonomy" id="4555"/>
    <lineage>
        <taxon>Eukaryota</taxon>
        <taxon>Viridiplantae</taxon>
        <taxon>Streptophyta</taxon>
        <taxon>Embryophyta</taxon>
        <taxon>Tracheophyta</taxon>
        <taxon>Spermatophyta</taxon>
        <taxon>Magnoliopsida</taxon>
        <taxon>Liliopsida</taxon>
        <taxon>Poales</taxon>
        <taxon>Poaceae</taxon>
        <taxon>PACMAD clade</taxon>
        <taxon>Panicoideae</taxon>
        <taxon>Panicodae</taxon>
        <taxon>Paniceae</taxon>
        <taxon>Cenchrinae</taxon>
        <taxon>Setaria</taxon>
    </lineage>
</organism>
<sequence>MSCAPLLEPRSSVATSDCSIKELDFGDEGLVCGGIYSSTTCAPPWPPSHVAICWCATSLCCCTPFLLYCSLLHAPPPCSCPLQRVALGAVGQIGRVESGR</sequence>
<reference evidence="1" key="1">
    <citation type="journal article" date="2012" name="Nat. Biotechnol.">
        <title>Reference genome sequence of the model plant Setaria.</title>
        <authorList>
            <person name="Bennetzen J.L."/>
            <person name="Schmutz J."/>
            <person name="Wang H."/>
            <person name="Percifield R."/>
            <person name="Hawkins J."/>
            <person name="Pontaroli A.C."/>
            <person name="Estep M."/>
            <person name="Feng L."/>
            <person name="Vaughn J.N."/>
            <person name="Grimwood J."/>
            <person name="Jenkins J."/>
            <person name="Barry K."/>
            <person name="Lindquist E."/>
            <person name="Hellsten U."/>
            <person name="Deshpande S."/>
            <person name="Wang X."/>
            <person name="Wu X."/>
            <person name="Mitros T."/>
            <person name="Triplett J."/>
            <person name="Yang X."/>
            <person name="Ye C.Y."/>
            <person name="Mauro-Herrera M."/>
            <person name="Wang L."/>
            <person name="Li P."/>
            <person name="Sharma M."/>
            <person name="Sharma R."/>
            <person name="Ronald P.C."/>
            <person name="Panaud O."/>
            <person name="Kellogg E.A."/>
            <person name="Brutnell T.P."/>
            <person name="Doust A.N."/>
            <person name="Tuskan G.A."/>
            <person name="Rokhsar D."/>
            <person name="Devos K.M."/>
        </authorList>
    </citation>
    <scope>NUCLEOTIDE SEQUENCE [LARGE SCALE GENOMIC DNA]</scope>
    <source>
        <strain evidence="1">Yugu1</strain>
    </source>
</reference>